<accession>A0ABU4TZK5</accession>
<dbReference type="SUPFAM" id="SSF46689">
    <property type="entry name" value="Homeodomain-like"/>
    <property type="match status" value="1"/>
</dbReference>
<dbReference type="InterPro" id="IPR025246">
    <property type="entry name" value="IS30-like_HTH"/>
</dbReference>
<dbReference type="EMBL" id="JAXAVV010000017">
    <property type="protein sequence ID" value="MDX8053749.1"/>
    <property type="molecule type" value="Genomic_DNA"/>
</dbReference>
<dbReference type="PANTHER" id="PTHR10948:SF23">
    <property type="entry name" value="TRANSPOSASE INSI FOR INSERTION SEQUENCE ELEMENT IS30A-RELATED"/>
    <property type="match status" value="1"/>
</dbReference>
<dbReference type="PANTHER" id="PTHR10948">
    <property type="entry name" value="TRANSPOSASE"/>
    <property type="match status" value="1"/>
</dbReference>
<evidence type="ECO:0000313" key="3">
    <source>
        <dbReference type="Proteomes" id="UP001271792"/>
    </source>
</evidence>
<dbReference type="InterPro" id="IPR051917">
    <property type="entry name" value="Transposase-Integrase"/>
</dbReference>
<name>A0ABU4TZK5_9PSEU</name>
<feature type="domain" description="Transposase IS30-like HTH" evidence="1">
    <location>
        <begin position="52"/>
        <end position="93"/>
    </location>
</feature>
<comment type="caution">
    <text evidence="2">The sequence shown here is derived from an EMBL/GenBank/DDBJ whole genome shotgun (WGS) entry which is preliminary data.</text>
</comment>
<gene>
    <name evidence="2" type="ORF">SK571_30645</name>
</gene>
<evidence type="ECO:0000259" key="1">
    <source>
        <dbReference type="Pfam" id="PF13936"/>
    </source>
</evidence>
<organism evidence="2 3">
    <name type="scientific">Lentzea kristufekii</name>
    <dbReference type="NCBI Taxonomy" id="3095430"/>
    <lineage>
        <taxon>Bacteria</taxon>
        <taxon>Bacillati</taxon>
        <taxon>Actinomycetota</taxon>
        <taxon>Actinomycetes</taxon>
        <taxon>Pseudonocardiales</taxon>
        <taxon>Pseudonocardiaceae</taxon>
        <taxon>Lentzea</taxon>
    </lineage>
</organism>
<keyword evidence="3" id="KW-1185">Reference proteome</keyword>
<protein>
    <submittedName>
        <fullName evidence="2">Helix-turn-helix domain-containing protein</fullName>
    </submittedName>
</protein>
<proteinExistence type="predicted"/>
<reference evidence="2 3" key="1">
    <citation type="submission" date="2023-11" db="EMBL/GenBank/DDBJ databases">
        <title>Lentzea sokolovensis, sp. nov., Lentzea kristufkii, sp. nov., and Lentzea miocenensis, sp. nov., rare actinobacteria from Sokolov Coal Basin, Miocene lacustrine sediment, Czech Republic.</title>
        <authorList>
            <person name="Lara A."/>
            <person name="Kotroba L."/>
            <person name="Nouioui I."/>
            <person name="Neumann-Schaal M."/>
            <person name="Mast Y."/>
            <person name="Chronakova A."/>
        </authorList>
    </citation>
    <scope>NUCLEOTIDE SEQUENCE [LARGE SCALE GENOMIC DNA]</scope>
    <source>
        <strain evidence="2 3">BCCO 10_0798</strain>
    </source>
</reference>
<dbReference type="Pfam" id="PF13936">
    <property type="entry name" value="HTH_38"/>
    <property type="match status" value="1"/>
</dbReference>
<sequence length="140" mass="15732">MAQGMNNSEACRTVGVSRGTGIRWRFGRTVVGHNGTKRTYAPITPTAQISERFLSEDERITIADRRAAGLGIRAIAAELSRSPSTVSREIHRNRDPLTGRYHPHRAQQLAQQRRARPTLGKLARDHELREAYSGEWTPMT</sequence>
<dbReference type="InterPro" id="IPR009057">
    <property type="entry name" value="Homeodomain-like_sf"/>
</dbReference>
<dbReference type="RefSeq" id="WP_319987553.1">
    <property type="nucleotide sequence ID" value="NZ_JAXAVV010000017.1"/>
</dbReference>
<dbReference type="Proteomes" id="UP001271792">
    <property type="component" value="Unassembled WGS sequence"/>
</dbReference>
<evidence type="ECO:0000313" key="2">
    <source>
        <dbReference type="EMBL" id="MDX8053749.1"/>
    </source>
</evidence>